<dbReference type="AlphaFoldDB" id="A0AAD4T6H7"/>
<keyword evidence="6 7" id="KW-0472">Membrane</keyword>
<evidence type="ECO:0000256" key="7">
    <source>
        <dbReference type="SAM" id="Phobius"/>
    </source>
</evidence>
<evidence type="ECO:0000259" key="8">
    <source>
        <dbReference type="Pfam" id="PF01490"/>
    </source>
</evidence>
<evidence type="ECO:0000313" key="10">
    <source>
        <dbReference type="Proteomes" id="UP001202328"/>
    </source>
</evidence>
<evidence type="ECO:0000256" key="3">
    <source>
        <dbReference type="ARBA" id="ARBA00022692"/>
    </source>
</evidence>
<accession>A0AAD4T6H7</accession>
<reference evidence="9" key="1">
    <citation type="submission" date="2022-04" db="EMBL/GenBank/DDBJ databases">
        <title>A functionally conserved STORR gene fusion in Papaver species that diverged 16.8 million years ago.</title>
        <authorList>
            <person name="Catania T."/>
        </authorList>
    </citation>
    <scope>NUCLEOTIDE SEQUENCE</scope>
    <source>
        <strain evidence="9">S-188037</strain>
    </source>
</reference>
<feature type="transmembrane region" description="Helical" evidence="7">
    <location>
        <begin position="66"/>
        <end position="88"/>
    </location>
</feature>
<dbReference type="InterPro" id="IPR013057">
    <property type="entry name" value="AA_transpt_TM"/>
</dbReference>
<evidence type="ECO:0000256" key="5">
    <source>
        <dbReference type="ARBA" id="ARBA00022989"/>
    </source>
</evidence>
<keyword evidence="3 7" id="KW-0812">Transmembrane</keyword>
<protein>
    <recommendedName>
        <fullName evidence="8">Amino acid transporter transmembrane domain-containing protein</fullName>
    </recommendedName>
</protein>
<keyword evidence="10" id="KW-1185">Reference proteome</keyword>
<dbReference type="GO" id="GO:0006865">
    <property type="term" value="P:amino acid transport"/>
    <property type="evidence" value="ECO:0007669"/>
    <property type="project" value="UniProtKB-KW"/>
</dbReference>
<dbReference type="Proteomes" id="UP001202328">
    <property type="component" value="Unassembled WGS sequence"/>
</dbReference>
<feature type="domain" description="Amino acid transporter transmembrane" evidence="8">
    <location>
        <begin position="35"/>
        <end position="152"/>
    </location>
</feature>
<dbReference type="EMBL" id="JAJJMB010005364">
    <property type="protein sequence ID" value="KAI3939384.1"/>
    <property type="molecule type" value="Genomic_DNA"/>
</dbReference>
<keyword evidence="2" id="KW-0813">Transport</keyword>
<feature type="transmembrane region" description="Helical" evidence="7">
    <location>
        <begin position="39"/>
        <end position="60"/>
    </location>
</feature>
<proteinExistence type="predicted"/>
<keyword evidence="5 7" id="KW-1133">Transmembrane helix</keyword>
<gene>
    <name evidence="9" type="ORF">MKW98_022252</name>
</gene>
<keyword evidence="4" id="KW-0029">Amino-acid transport</keyword>
<dbReference type="GO" id="GO:0016020">
    <property type="term" value="C:membrane"/>
    <property type="evidence" value="ECO:0007669"/>
    <property type="project" value="UniProtKB-SubCell"/>
</dbReference>
<evidence type="ECO:0000256" key="4">
    <source>
        <dbReference type="ARBA" id="ARBA00022970"/>
    </source>
</evidence>
<name>A0AAD4T6H7_9MAGN</name>
<comment type="subcellular location">
    <subcellularLocation>
        <location evidence="1">Membrane</location>
    </subcellularLocation>
</comment>
<organism evidence="9 10">
    <name type="scientific">Papaver atlanticum</name>
    <dbReference type="NCBI Taxonomy" id="357466"/>
    <lineage>
        <taxon>Eukaryota</taxon>
        <taxon>Viridiplantae</taxon>
        <taxon>Streptophyta</taxon>
        <taxon>Embryophyta</taxon>
        <taxon>Tracheophyta</taxon>
        <taxon>Spermatophyta</taxon>
        <taxon>Magnoliopsida</taxon>
        <taxon>Ranunculales</taxon>
        <taxon>Papaveraceae</taxon>
        <taxon>Papaveroideae</taxon>
        <taxon>Papaver</taxon>
    </lineage>
</organism>
<evidence type="ECO:0000256" key="6">
    <source>
        <dbReference type="ARBA" id="ARBA00023136"/>
    </source>
</evidence>
<dbReference type="PANTHER" id="PTHR48017">
    <property type="entry name" value="OS05G0424000 PROTEIN-RELATED"/>
    <property type="match status" value="1"/>
</dbReference>
<evidence type="ECO:0000256" key="2">
    <source>
        <dbReference type="ARBA" id="ARBA00022448"/>
    </source>
</evidence>
<evidence type="ECO:0000256" key="1">
    <source>
        <dbReference type="ARBA" id="ARBA00004370"/>
    </source>
</evidence>
<comment type="caution">
    <text evidence="9">The sequence shown here is derived from an EMBL/GenBank/DDBJ whole genome shotgun (WGS) entry which is preliminary data.</text>
</comment>
<sequence length="159" mass="17457">MGGEGLSDQDDDHEVPLLEYASPQSPSSSSEHFKRTGSYWTAIAHVITAVIGSGVLSLAWSSAQLGWIAGPLALFSLAGITLVSVFLLSDCYRSPDPEFGVIRNRSYTKAVKFYLGKKSLLWCGVFQQTSLYGNGIAYVLTAATSMRYLSPLYRCFYYE</sequence>
<dbReference type="Pfam" id="PF01490">
    <property type="entry name" value="Aa_trans"/>
    <property type="match status" value="1"/>
</dbReference>
<evidence type="ECO:0000313" key="9">
    <source>
        <dbReference type="EMBL" id="KAI3939384.1"/>
    </source>
</evidence>